<keyword evidence="4" id="KW-0547">Nucleotide-binding</keyword>
<dbReference type="AlphaFoldDB" id="A0A381W317"/>
<evidence type="ECO:0000256" key="1">
    <source>
        <dbReference type="ARBA" id="ARBA00009427"/>
    </source>
</evidence>
<evidence type="ECO:0000256" key="3">
    <source>
        <dbReference type="ARBA" id="ARBA00022679"/>
    </source>
</evidence>
<keyword evidence="6" id="KW-0067">ATP-binding</keyword>
<comment type="similarity">
    <text evidence="1">Belongs to the cytidylate kinase family. Type 1 subfamily.</text>
</comment>
<evidence type="ECO:0000256" key="8">
    <source>
        <dbReference type="ARBA" id="ARBA00048478"/>
    </source>
</evidence>
<dbReference type="GO" id="GO:0005524">
    <property type="term" value="F:ATP binding"/>
    <property type="evidence" value="ECO:0007669"/>
    <property type="project" value="UniProtKB-KW"/>
</dbReference>
<protein>
    <recommendedName>
        <fullName evidence="2">(d)CMP kinase</fullName>
        <ecNumber evidence="2">2.7.4.25</ecNumber>
    </recommendedName>
</protein>
<dbReference type="GO" id="GO:0036431">
    <property type="term" value="F:dCMP kinase activity"/>
    <property type="evidence" value="ECO:0007669"/>
    <property type="project" value="InterPro"/>
</dbReference>
<evidence type="ECO:0000313" key="10">
    <source>
        <dbReference type="EMBL" id="SVA46930.1"/>
    </source>
</evidence>
<sequence>MEDIPVITIDGLSGSGKGTISKMLCLELGWNILDSGALYRTLAYLIDQRAIVIEDFEINRKEIQEDFQVTFGIGSLGEPVNIFLKDQDITDLVRTEKIAEKTSALSSLKGIRDFVRPHQREFKKPPGLIADGRDMGTVIFPEADLKIFLIASLEERAKRRQSQLKRLGSKVNMPLLLEELEARDRKDIERELSPLLPAEDSYEIDTTGLSPEEVLNKIRSLSSDFRFGA</sequence>
<evidence type="ECO:0000256" key="7">
    <source>
        <dbReference type="ARBA" id="ARBA00047615"/>
    </source>
</evidence>
<keyword evidence="5" id="KW-0418">Kinase</keyword>
<evidence type="ECO:0000256" key="5">
    <source>
        <dbReference type="ARBA" id="ARBA00022777"/>
    </source>
</evidence>
<dbReference type="GO" id="GO:0006139">
    <property type="term" value="P:nucleobase-containing compound metabolic process"/>
    <property type="evidence" value="ECO:0007669"/>
    <property type="project" value="InterPro"/>
</dbReference>
<comment type="catalytic activity">
    <reaction evidence="7">
        <text>dCMP + ATP = dCDP + ADP</text>
        <dbReference type="Rhea" id="RHEA:25094"/>
        <dbReference type="ChEBI" id="CHEBI:30616"/>
        <dbReference type="ChEBI" id="CHEBI:57566"/>
        <dbReference type="ChEBI" id="CHEBI:58593"/>
        <dbReference type="ChEBI" id="CHEBI:456216"/>
        <dbReference type="EC" id="2.7.4.25"/>
    </reaction>
</comment>
<dbReference type="InterPro" id="IPR011994">
    <property type="entry name" value="Cytidylate_kinase_dom"/>
</dbReference>
<dbReference type="Gene3D" id="3.40.50.300">
    <property type="entry name" value="P-loop containing nucleotide triphosphate hydrolases"/>
    <property type="match status" value="1"/>
</dbReference>
<keyword evidence="3" id="KW-0808">Transferase</keyword>
<proteinExistence type="inferred from homology"/>
<evidence type="ECO:0000256" key="4">
    <source>
        <dbReference type="ARBA" id="ARBA00022741"/>
    </source>
</evidence>
<evidence type="ECO:0000259" key="9">
    <source>
        <dbReference type="Pfam" id="PF02224"/>
    </source>
</evidence>
<evidence type="ECO:0000256" key="2">
    <source>
        <dbReference type="ARBA" id="ARBA00012906"/>
    </source>
</evidence>
<dbReference type="InterPro" id="IPR003136">
    <property type="entry name" value="Cytidylate_kin"/>
</dbReference>
<dbReference type="InterPro" id="IPR027417">
    <property type="entry name" value="P-loop_NTPase"/>
</dbReference>
<dbReference type="Pfam" id="PF02224">
    <property type="entry name" value="Cytidylate_kin"/>
    <property type="match status" value="1"/>
</dbReference>
<dbReference type="EC" id="2.7.4.25" evidence="2"/>
<gene>
    <name evidence="10" type="ORF">METZ01_LOCUS99784</name>
</gene>
<evidence type="ECO:0000256" key="6">
    <source>
        <dbReference type="ARBA" id="ARBA00022840"/>
    </source>
</evidence>
<organism evidence="10">
    <name type="scientific">marine metagenome</name>
    <dbReference type="NCBI Taxonomy" id="408172"/>
    <lineage>
        <taxon>unclassified sequences</taxon>
        <taxon>metagenomes</taxon>
        <taxon>ecological metagenomes</taxon>
    </lineage>
</organism>
<accession>A0A381W317</accession>
<dbReference type="SUPFAM" id="SSF52540">
    <property type="entry name" value="P-loop containing nucleoside triphosphate hydrolases"/>
    <property type="match status" value="1"/>
</dbReference>
<name>A0A381W317_9ZZZZ</name>
<dbReference type="CDD" id="cd02020">
    <property type="entry name" value="CMPK"/>
    <property type="match status" value="1"/>
</dbReference>
<reference evidence="10" key="1">
    <citation type="submission" date="2018-05" db="EMBL/GenBank/DDBJ databases">
        <authorList>
            <person name="Lanie J.A."/>
            <person name="Ng W.-L."/>
            <person name="Kazmierczak K.M."/>
            <person name="Andrzejewski T.M."/>
            <person name="Davidsen T.M."/>
            <person name="Wayne K.J."/>
            <person name="Tettelin H."/>
            <person name="Glass J.I."/>
            <person name="Rusch D."/>
            <person name="Podicherti R."/>
            <person name="Tsui H.-C.T."/>
            <person name="Winkler M.E."/>
        </authorList>
    </citation>
    <scope>NUCLEOTIDE SEQUENCE</scope>
</reference>
<dbReference type="EMBL" id="UINC01010559">
    <property type="protein sequence ID" value="SVA46930.1"/>
    <property type="molecule type" value="Genomic_DNA"/>
</dbReference>
<dbReference type="NCBIfam" id="TIGR00017">
    <property type="entry name" value="cmk"/>
    <property type="match status" value="1"/>
</dbReference>
<comment type="catalytic activity">
    <reaction evidence="8">
        <text>CMP + ATP = CDP + ADP</text>
        <dbReference type="Rhea" id="RHEA:11600"/>
        <dbReference type="ChEBI" id="CHEBI:30616"/>
        <dbReference type="ChEBI" id="CHEBI:58069"/>
        <dbReference type="ChEBI" id="CHEBI:60377"/>
        <dbReference type="ChEBI" id="CHEBI:456216"/>
        <dbReference type="EC" id="2.7.4.25"/>
    </reaction>
</comment>
<dbReference type="HAMAP" id="MF_00238">
    <property type="entry name" value="Cytidyl_kinase_type1"/>
    <property type="match status" value="1"/>
</dbReference>
<feature type="domain" description="Cytidylate kinase" evidence="9">
    <location>
        <begin position="7"/>
        <end position="219"/>
    </location>
</feature>